<proteinExistence type="predicted"/>
<dbReference type="RefSeq" id="WP_270075657.1">
    <property type="nucleotide sequence ID" value="NZ_CP115174.1"/>
</dbReference>
<dbReference type="PROSITE" id="PS51257">
    <property type="entry name" value="PROKAR_LIPOPROTEIN"/>
    <property type="match status" value="1"/>
</dbReference>
<evidence type="ECO:0000256" key="2">
    <source>
        <dbReference type="SAM" id="SignalP"/>
    </source>
</evidence>
<dbReference type="Proteomes" id="UP001210865">
    <property type="component" value="Chromosome"/>
</dbReference>
<protein>
    <submittedName>
        <fullName evidence="3">Uncharacterized protein</fullName>
    </submittedName>
</protein>
<keyword evidence="4" id="KW-1185">Reference proteome</keyword>
<feature type="compositionally biased region" description="Pro residues" evidence="1">
    <location>
        <begin position="34"/>
        <end position="48"/>
    </location>
</feature>
<keyword evidence="2" id="KW-0732">Signal</keyword>
<gene>
    <name evidence="3" type="ORF">PBT88_12410</name>
</gene>
<sequence>MTMWRIPTARQGTILLLMVALASCVAAPQKPVARPAPPPAPPALPAAPPQQDWRDVPLTPGDWTWRGQPGQSSIAQFGVAGQGSVFALRCDLASRNIVFSRAGALAASSAALTFTSSFGAFALAAGNGGGQPPAIVAQLGARDPRLDQLAFSRGRFLVDAPGQTRLVLPAWPQVARVIEDCR</sequence>
<name>A0ABY7NK77_9SPHN</name>
<dbReference type="EMBL" id="CP115174">
    <property type="protein sequence ID" value="WBO21007.1"/>
    <property type="molecule type" value="Genomic_DNA"/>
</dbReference>
<organism evidence="3 4">
    <name type="scientific">Sphingomonas abietis</name>
    <dbReference type="NCBI Taxonomy" id="3012344"/>
    <lineage>
        <taxon>Bacteria</taxon>
        <taxon>Pseudomonadati</taxon>
        <taxon>Pseudomonadota</taxon>
        <taxon>Alphaproteobacteria</taxon>
        <taxon>Sphingomonadales</taxon>
        <taxon>Sphingomonadaceae</taxon>
        <taxon>Sphingomonas</taxon>
    </lineage>
</organism>
<reference evidence="3 4" key="1">
    <citation type="submission" date="2022-12" db="EMBL/GenBank/DDBJ databases">
        <title>Sphingomonas abieness sp. nov., an endophytic bacterium isolated from Abies koreana.</title>
        <authorList>
            <person name="Jiang L."/>
            <person name="Lee J."/>
        </authorList>
    </citation>
    <scope>NUCLEOTIDE SEQUENCE [LARGE SCALE GENOMIC DNA]</scope>
    <source>
        <strain evidence="4">PAMB 00755</strain>
    </source>
</reference>
<accession>A0ABY7NK77</accession>
<feature type="chain" id="PRO_5047509543" evidence="2">
    <location>
        <begin position="27"/>
        <end position="182"/>
    </location>
</feature>
<evidence type="ECO:0000313" key="4">
    <source>
        <dbReference type="Proteomes" id="UP001210865"/>
    </source>
</evidence>
<feature type="signal peptide" evidence="2">
    <location>
        <begin position="1"/>
        <end position="26"/>
    </location>
</feature>
<evidence type="ECO:0000256" key="1">
    <source>
        <dbReference type="SAM" id="MobiDB-lite"/>
    </source>
</evidence>
<evidence type="ECO:0000313" key="3">
    <source>
        <dbReference type="EMBL" id="WBO21007.1"/>
    </source>
</evidence>
<feature type="region of interest" description="Disordered" evidence="1">
    <location>
        <begin position="30"/>
        <end position="52"/>
    </location>
</feature>